<proteinExistence type="predicted"/>
<evidence type="ECO:0000313" key="2">
    <source>
        <dbReference type="Proteomes" id="UP000269331"/>
    </source>
</evidence>
<dbReference type="EMBL" id="AP018400">
    <property type="protein sequence ID" value="BBA92352.1"/>
    <property type="molecule type" value="Genomic_DNA"/>
</dbReference>
<keyword evidence="1" id="KW-0675">Receptor</keyword>
<name>A0A2Z5TVB5_9STRE</name>
<gene>
    <name evidence="1" type="ORF">SR187_3715</name>
</gene>
<dbReference type="AlphaFoldDB" id="A0A2Z5TVB5"/>
<protein>
    <submittedName>
        <fullName evidence="1">Neuronal acetylcholine receptor subunit alpha-10-like isoform X2</fullName>
    </submittedName>
</protein>
<accession>A0A2Z5TVB5</accession>
<sequence length="55" mass="6590">MVAGFTSNEWNLAVTKMRKMHLFYYEYVPTPYLFSLLGKRKKLLKSYPSKKLDKK</sequence>
<dbReference type="KEGG" id="srq:SR187_3715"/>
<evidence type="ECO:0000313" key="1">
    <source>
        <dbReference type="EMBL" id="BBA92352.1"/>
    </source>
</evidence>
<reference evidence="1 2" key="1">
    <citation type="journal article" date="2018" name="Genome Biol. Evol.">
        <title>Complete Genome Sequence of Streptococcus ruminantium sp. nov. GUT-187T (=DSM 104980T =JCM 31869T), the Type Strain of S. ruminantium, and Comparison with Genome Sequences of Streptococcus suis Strains.</title>
        <authorList>
            <person name="Tohya M."/>
            <person name="Sekizaki T."/>
            <person name="Miyoshi-Akiyama T."/>
        </authorList>
    </citation>
    <scope>NUCLEOTIDE SEQUENCE [LARGE SCALE GENOMIC DNA]</scope>
    <source>
        <strain evidence="1 2">GUT187T</strain>
    </source>
</reference>
<dbReference type="Proteomes" id="UP000269331">
    <property type="component" value="Chromosome"/>
</dbReference>
<organism evidence="1 2">
    <name type="scientific">Streptococcus ruminantium</name>
    <dbReference type="NCBI Taxonomy" id="1917441"/>
    <lineage>
        <taxon>Bacteria</taxon>
        <taxon>Bacillati</taxon>
        <taxon>Bacillota</taxon>
        <taxon>Bacilli</taxon>
        <taxon>Lactobacillales</taxon>
        <taxon>Streptococcaceae</taxon>
        <taxon>Streptococcus</taxon>
    </lineage>
</organism>